<dbReference type="SUPFAM" id="SSF55920">
    <property type="entry name" value="Creatinase/aminopeptidase"/>
    <property type="match status" value="1"/>
</dbReference>
<dbReference type="GO" id="GO:0005829">
    <property type="term" value="C:cytosol"/>
    <property type="evidence" value="ECO:0007669"/>
    <property type="project" value="TreeGrafter"/>
</dbReference>
<reference evidence="11 14" key="2">
    <citation type="submission" date="2021-01" db="EMBL/GenBank/DDBJ databases">
        <title>Whole genome shotgun sequence of Cellulomonas oligotrophica NBRC 109435.</title>
        <authorList>
            <person name="Komaki H."/>
            <person name="Tamura T."/>
        </authorList>
    </citation>
    <scope>NUCLEOTIDE SEQUENCE [LARGE SCALE GENOMIC DNA]</scope>
    <source>
        <strain evidence="11 14">NBRC 109435</strain>
    </source>
</reference>
<feature type="region of interest" description="Disordered" evidence="9">
    <location>
        <begin position="1"/>
        <end position="35"/>
    </location>
</feature>
<comment type="catalytic activity">
    <reaction evidence="1">
        <text>Release of any N-terminal amino acid, including proline, that is linked to proline, even from a dipeptide or tripeptide.</text>
        <dbReference type="EC" id="3.4.11.9"/>
    </reaction>
</comment>
<evidence type="ECO:0000313" key="12">
    <source>
        <dbReference type="EMBL" id="NYD85361.1"/>
    </source>
</evidence>
<sequence>MTQDDVTPQDPAAADETPLGTDGQPLADRGANRSQLGRTQNFVEYVTSGWGPRTSAPVERAAVADFTAARRSALSAHFPGARLVVPAGTFKVRSNDTDYRFRPHAAFVHLTGLGMEQEPDAVLVLHPVEDGTGDDGSAHTAVLYMSPMAGRDTPEFFSDARYGEFWVGARPTLEDVATSTGIRTAHLDDLRDALAKDVGTGGVELLVVREADPTVEAVVEEIRATEEAGERDDRLAEALSELRLVKDAYEVEQMREAVTTTIDGFAKVVRALPAALAHRRGERVVEGTFLGHARQEGNYVGYETIAAAGEHATTLHWTDNDGAVRPGQLLLLDAGVEVDSLYTADVTRTLPVDGTFTEVQRRVYQAVLDAADAGFAAAVPGARFRDVHEAAMQVIAARLEEWGLLPVSAAEALLPQNQHHRRWMVHGTSHHLGIDVHDCAQARAQMYLDGVLEPGMVFTIEPGLYFKADDLLVPEEYRGIGVRIEDDVLVTADGNENLSAALPRDPDAVEAWMASLRG</sequence>
<dbReference type="Pfam" id="PF00557">
    <property type="entry name" value="Peptidase_M24"/>
    <property type="match status" value="1"/>
</dbReference>
<keyword evidence="7" id="KW-0464">Manganese</keyword>
<keyword evidence="14" id="KW-1185">Reference proteome</keyword>
<evidence type="ECO:0000256" key="4">
    <source>
        <dbReference type="ARBA" id="ARBA00012574"/>
    </source>
</evidence>
<gene>
    <name evidence="12" type="ORF">BKA21_000910</name>
    <name evidence="11" type="ORF">Col01nite_23630</name>
</gene>
<dbReference type="EMBL" id="JACCBK010000001">
    <property type="protein sequence ID" value="NYD85361.1"/>
    <property type="molecule type" value="Genomic_DNA"/>
</dbReference>
<dbReference type="GO" id="GO:0070006">
    <property type="term" value="F:metalloaminopeptidase activity"/>
    <property type="evidence" value="ECO:0007669"/>
    <property type="project" value="InterPro"/>
</dbReference>
<accession>A0A7Y9FDH8</accession>
<reference evidence="12 13" key="1">
    <citation type="submission" date="2020-07" db="EMBL/GenBank/DDBJ databases">
        <title>Sequencing the genomes of 1000 actinobacteria strains.</title>
        <authorList>
            <person name="Klenk H.-P."/>
        </authorList>
    </citation>
    <scope>NUCLEOTIDE SEQUENCE [LARGE SCALE GENOMIC DNA]</scope>
    <source>
        <strain evidence="12 13">DSM 24482</strain>
    </source>
</reference>
<dbReference type="InterPro" id="IPR001131">
    <property type="entry name" value="Peptidase_M24B_aminopep-P_CS"/>
</dbReference>
<evidence type="ECO:0000256" key="7">
    <source>
        <dbReference type="ARBA" id="ARBA00023211"/>
    </source>
</evidence>
<evidence type="ECO:0000256" key="6">
    <source>
        <dbReference type="ARBA" id="ARBA00022801"/>
    </source>
</evidence>
<evidence type="ECO:0000313" key="13">
    <source>
        <dbReference type="Proteomes" id="UP000577956"/>
    </source>
</evidence>
<evidence type="ECO:0000256" key="3">
    <source>
        <dbReference type="ARBA" id="ARBA00008766"/>
    </source>
</evidence>
<keyword evidence="12" id="KW-0031">Aminopeptidase</keyword>
<name>A0A7Y9FDH8_9CELL</name>
<dbReference type="SUPFAM" id="SSF53092">
    <property type="entry name" value="Creatinase/prolidase N-terminal domain"/>
    <property type="match status" value="1"/>
</dbReference>
<dbReference type="Pfam" id="PF05195">
    <property type="entry name" value="AMP_N"/>
    <property type="match status" value="1"/>
</dbReference>
<dbReference type="Proteomes" id="UP000577956">
    <property type="component" value="Unassembled WGS sequence"/>
</dbReference>
<dbReference type="AlphaFoldDB" id="A0A7Y9FDH8"/>
<evidence type="ECO:0000313" key="14">
    <source>
        <dbReference type="Proteomes" id="UP000618382"/>
    </source>
</evidence>
<dbReference type="InterPro" id="IPR000994">
    <property type="entry name" value="Pept_M24"/>
</dbReference>
<keyword evidence="5 8" id="KW-0479">Metal-binding</keyword>
<keyword evidence="6 12" id="KW-0378">Hydrolase</keyword>
<dbReference type="InterPro" id="IPR029149">
    <property type="entry name" value="Creatin/AminoP/Spt16_N"/>
</dbReference>
<dbReference type="Proteomes" id="UP000618382">
    <property type="component" value="Unassembled WGS sequence"/>
</dbReference>
<keyword evidence="12" id="KW-0645">Protease</keyword>
<evidence type="ECO:0000256" key="9">
    <source>
        <dbReference type="SAM" id="MobiDB-lite"/>
    </source>
</evidence>
<dbReference type="InterPro" id="IPR052433">
    <property type="entry name" value="X-Pro_dipept-like"/>
</dbReference>
<evidence type="ECO:0000256" key="5">
    <source>
        <dbReference type="ARBA" id="ARBA00022723"/>
    </source>
</evidence>
<evidence type="ECO:0000259" key="10">
    <source>
        <dbReference type="SMART" id="SM01011"/>
    </source>
</evidence>
<feature type="domain" description="Aminopeptidase P N-terminal" evidence="10">
    <location>
        <begin position="62"/>
        <end position="216"/>
    </location>
</feature>
<comment type="similarity">
    <text evidence="3 8">Belongs to the peptidase M24B family.</text>
</comment>
<comment type="cofactor">
    <cofactor evidence="2">
        <name>Mn(2+)</name>
        <dbReference type="ChEBI" id="CHEBI:29035"/>
    </cofactor>
</comment>
<protein>
    <recommendedName>
        <fullName evidence="4">Xaa-Pro aminopeptidase</fullName>
        <ecNumber evidence="4">3.4.11.9</ecNumber>
    </recommendedName>
</protein>
<dbReference type="PANTHER" id="PTHR43226:SF4">
    <property type="entry name" value="XAA-PRO AMINOPEPTIDASE 3"/>
    <property type="match status" value="1"/>
</dbReference>
<dbReference type="GO" id="GO:0006508">
    <property type="term" value="P:proteolysis"/>
    <property type="evidence" value="ECO:0007669"/>
    <property type="project" value="TreeGrafter"/>
</dbReference>
<dbReference type="Gene3D" id="3.40.350.10">
    <property type="entry name" value="Creatinase/prolidase N-terminal domain"/>
    <property type="match status" value="1"/>
</dbReference>
<dbReference type="PROSITE" id="PS00491">
    <property type="entry name" value="PROLINE_PEPTIDASE"/>
    <property type="match status" value="1"/>
</dbReference>
<dbReference type="SMART" id="SM01011">
    <property type="entry name" value="AMP_N"/>
    <property type="match status" value="1"/>
</dbReference>
<evidence type="ECO:0000313" key="11">
    <source>
        <dbReference type="EMBL" id="GIG33204.1"/>
    </source>
</evidence>
<evidence type="ECO:0000256" key="1">
    <source>
        <dbReference type="ARBA" id="ARBA00001424"/>
    </source>
</evidence>
<evidence type="ECO:0000256" key="8">
    <source>
        <dbReference type="RuleBase" id="RU000590"/>
    </source>
</evidence>
<dbReference type="GO" id="GO:0030145">
    <property type="term" value="F:manganese ion binding"/>
    <property type="evidence" value="ECO:0007669"/>
    <property type="project" value="InterPro"/>
</dbReference>
<organism evidence="12 13">
    <name type="scientific">Cellulomonas oligotrophica</name>
    <dbReference type="NCBI Taxonomy" id="931536"/>
    <lineage>
        <taxon>Bacteria</taxon>
        <taxon>Bacillati</taxon>
        <taxon>Actinomycetota</taxon>
        <taxon>Actinomycetes</taxon>
        <taxon>Micrococcales</taxon>
        <taxon>Cellulomonadaceae</taxon>
        <taxon>Cellulomonas</taxon>
    </lineage>
</organism>
<dbReference type="Gene3D" id="3.90.230.10">
    <property type="entry name" value="Creatinase/methionine aminopeptidase superfamily"/>
    <property type="match status" value="1"/>
</dbReference>
<dbReference type="EC" id="3.4.11.9" evidence="4"/>
<dbReference type="InterPro" id="IPR036005">
    <property type="entry name" value="Creatinase/aminopeptidase-like"/>
</dbReference>
<evidence type="ECO:0000256" key="2">
    <source>
        <dbReference type="ARBA" id="ARBA00001936"/>
    </source>
</evidence>
<dbReference type="InterPro" id="IPR007865">
    <property type="entry name" value="Aminopep_P_N"/>
</dbReference>
<comment type="caution">
    <text evidence="12">The sequence shown here is derived from an EMBL/GenBank/DDBJ whole genome shotgun (WGS) entry which is preliminary data.</text>
</comment>
<dbReference type="PANTHER" id="PTHR43226">
    <property type="entry name" value="XAA-PRO AMINOPEPTIDASE 3"/>
    <property type="match status" value="1"/>
</dbReference>
<dbReference type="EMBL" id="BONN01000006">
    <property type="protein sequence ID" value="GIG33204.1"/>
    <property type="molecule type" value="Genomic_DNA"/>
</dbReference>
<proteinExistence type="inferred from homology"/>
<dbReference type="CDD" id="cd01087">
    <property type="entry name" value="Prolidase"/>
    <property type="match status" value="1"/>
</dbReference>